<protein>
    <recommendedName>
        <fullName evidence="4">Glycosyl hydrolases family 39 N-terminal catalytic domain-containing protein</fullName>
    </recommendedName>
</protein>
<evidence type="ECO:0000256" key="1">
    <source>
        <dbReference type="ARBA" id="ARBA00008875"/>
    </source>
</evidence>
<dbReference type="Gene3D" id="3.20.20.80">
    <property type="entry name" value="Glycosidases"/>
    <property type="match status" value="2"/>
</dbReference>
<dbReference type="SUPFAM" id="SSF51011">
    <property type="entry name" value="Glycosyl hydrolase domain"/>
    <property type="match status" value="1"/>
</dbReference>
<dbReference type="EMBL" id="PFSF01000051">
    <property type="protein sequence ID" value="PJC28013.1"/>
    <property type="molecule type" value="Genomic_DNA"/>
</dbReference>
<organism evidence="5 6">
    <name type="scientific">Candidatus Shapirobacteria bacterium CG_4_9_14_0_2_um_filter_39_11</name>
    <dbReference type="NCBI Taxonomy" id="1974478"/>
    <lineage>
        <taxon>Bacteria</taxon>
        <taxon>Candidatus Shapironibacteriota</taxon>
    </lineage>
</organism>
<dbReference type="AlphaFoldDB" id="A0A2M8ESA5"/>
<evidence type="ECO:0000313" key="5">
    <source>
        <dbReference type="EMBL" id="PJC28013.1"/>
    </source>
</evidence>
<feature type="domain" description="Glycosyl hydrolases family 39 N-terminal catalytic" evidence="4">
    <location>
        <begin position="287"/>
        <end position="578"/>
    </location>
</feature>
<evidence type="ECO:0000256" key="2">
    <source>
        <dbReference type="ARBA" id="ARBA00022801"/>
    </source>
</evidence>
<dbReference type="GO" id="GO:0016798">
    <property type="term" value="F:hydrolase activity, acting on glycosyl bonds"/>
    <property type="evidence" value="ECO:0007669"/>
    <property type="project" value="UniProtKB-KW"/>
</dbReference>
<dbReference type="InterPro" id="IPR049166">
    <property type="entry name" value="GH39_cat"/>
</dbReference>
<dbReference type="Pfam" id="PF01229">
    <property type="entry name" value="Glyco_hydro_39"/>
    <property type="match status" value="1"/>
</dbReference>
<evidence type="ECO:0000313" key="6">
    <source>
        <dbReference type="Proteomes" id="UP000229816"/>
    </source>
</evidence>
<dbReference type="Gene3D" id="2.60.40.1500">
    <property type="entry name" value="Glycosyl hydrolase domain, family 39"/>
    <property type="match status" value="1"/>
</dbReference>
<comment type="caution">
    <text evidence="5">The sequence shown here is derived from an EMBL/GenBank/DDBJ whole genome shotgun (WGS) entry which is preliminary data.</text>
</comment>
<comment type="similarity">
    <text evidence="1">Belongs to the glycosyl hydrolase 39 family.</text>
</comment>
<evidence type="ECO:0000259" key="4">
    <source>
        <dbReference type="Pfam" id="PF01229"/>
    </source>
</evidence>
<accession>A0A2M8ESA5</accession>
<sequence length="860" mass="97537">MKKVIASVFLLIVFSFSIVLFHGVRYEIITISRASTTNILVEGSKIQGPLPHPWQYLAQGGEEAESMLDDIASELKALKPTYIRIDYIFNFYDVVRGKNNGRMTFYWEKLDQRIQDILNTGAKPLLSLSYMPQVLTLNAVRDPSFEEGISGYIYNPPGAKVTMTRVSPGYEGSFSLKLDNSAGTAKGYYFVEAGNKDGNLNDNIDVRYDWSVFVRADTPSQESVGLTWHYGPETYFVTSTNWQKILVNGKIGPEQYFSRWYVIVPPGKTIYIDNLELTANPYNGVYDPTPPSYWSDWQTVVRETIEHYSGKDQKNLTDVYYEVWNEPQVFGGWSIDGSTLNDYRLIYKYAAQGAQEAQNVNSFKFGGPSSVVADQDWMTTFFKFVQENNLRCDFISWHTYTDDPSAMARDVDNIDSWKAPFPNVTNAEKLITEWGPFAGMPSKNDNEFSAAYSVVALRNLLEKNVKPFVFEIKDGPSNVECWGRWGMITHEKFGKHKKAEYNAFKTLSLLKSNRISLTGENSFVKGIASRDDDGSLALVLANYDKNKSHAEEISLNISDLPNGNYTYQEYLIDATHSNYCNPPSHEDLEEIANEQIWINQGSLTKTINMGPNSVTLVTLVKALTFPLPYQIISWEATDPTLYHQTGRAEGTDWSANTATDGPGFLNYGPYYDGFEGGKYYRVTWKLLIDVHNPGYNDNVLYIDIYDATAGKLLGFKNVYRNEFISSNTYQDFSFDFNYTAGHKMEFRTWWHDRAYIKLDKIVVTSDTPPSLPTPTPTPPPSFPLSPGWNQITWPDIQNYTAKTALGDIDSDCGAGTAVAIAKKEKDWWEKYVQNYGGENFSLQSNQSYHIKVSKNCTWNP</sequence>
<evidence type="ECO:0000256" key="3">
    <source>
        <dbReference type="ARBA" id="ARBA00023295"/>
    </source>
</evidence>
<dbReference type="InterPro" id="IPR017853">
    <property type="entry name" value="GH"/>
</dbReference>
<keyword evidence="3" id="KW-0326">Glycosidase</keyword>
<name>A0A2M8ESA5_9BACT</name>
<proteinExistence type="inferred from homology"/>
<dbReference type="Proteomes" id="UP000229816">
    <property type="component" value="Unassembled WGS sequence"/>
</dbReference>
<keyword evidence="2" id="KW-0378">Hydrolase</keyword>
<reference evidence="6" key="1">
    <citation type="submission" date="2017-09" db="EMBL/GenBank/DDBJ databases">
        <title>Depth-based differentiation of microbial function through sediment-hosted aquifers and enrichment of novel symbionts in the deep terrestrial subsurface.</title>
        <authorList>
            <person name="Probst A.J."/>
            <person name="Ladd B."/>
            <person name="Jarett J.K."/>
            <person name="Geller-Mcgrath D.E."/>
            <person name="Sieber C.M.K."/>
            <person name="Emerson J.B."/>
            <person name="Anantharaman K."/>
            <person name="Thomas B.C."/>
            <person name="Malmstrom R."/>
            <person name="Stieglmeier M."/>
            <person name="Klingl A."/>
            <person name="Woyke T."/>
            <person name="Ryan C.M."/>
            <person name="Banfield J.F."/>
        </authorList>
    </citation>
    <scope>NUCLEOTIDE SEQUENCE [LARGE SCALE GENOMIC DNA]</scope>
</reference>
<gene>
    <name evidence="5" type="ORF">CO054_02425</name>
</gene>
<dbReference type="SUPFAM" id="SSF51445">
    <property type="entry name" value="(Trans)glycosidases"/>
    <property type="match status" value="1"/>
</dbReference>